<proteinExistence type="predicted"/>
<dbReference type="EMBL" id="JARQWQ010000011">
    <property type="protein sequence ID" value="KAK2568904.1"/>
    <property type="molecule type" value="Genomic_DNA"/>
</dbReference>
<organism evidence="1 2">
    <name type="scientific">Acropora cervicornis</name>
    <name type="common">Staghorn coral</name>
    <dbReference type="NCBI Taxonomy" id="6130"/>
    <lineage>
        <taxon>Eukaryota</taxon>
        <taxon>Metazoa</taxon>
        <taxon>Cnidaria</taxon>
        <taxon>Anthozoa</taxon>
        <taxon>Hexacorallia</taxon>
        <taxon>Scleractinia</taxon>
        <taxon>Astrocoeniina</taxon>
        <taxon>Acroporidae</taxon>
        <taxon>Acropora</taxon>
    </lineage>
</organism>
<evidence type="ECO:0000313" key="2">
    <source>
        <dbReference type="Proteomes" id="UP001249851"/>
    </source>
</evidence>
<gene>
    <name evidence="1" type="ORF">P5673_006970</name>
</gene>
<protein>
    <submittedName>
        <fullName evidence="1">Uncharacterized protein</fullName>
    </submittedName>
</protein>
<keyword evidence="2" id="KW-1185">Reference proteome</keyword>
<comment type="caution">
    <text evidence="1">The sequence shown here is derived from an EMBL/GenBank/DDBJ whole genome shotgun (WGS) entry which is preliminary data.</text>
</comment>
<dbReference type="Proteomes" id="UP001249851">
    <property type="component" value="Unassembled WGS sequence"/>
</dbReference>
<evidence type="ECO:0000313" key="1">
    <source>
        <dbReference type="EMBL" id="KAK2568904.1"/>
    </source>
</evidence>
<dbReference type="AlphaFoldDB" id="A0AAD9QWR6"/>
<sequence length="81" mass="9292">MNCLPVNLKLPSNPCITNWIEHKEFVSTILSATRNRLTKGLRQGSFTGPYLLILFPNDLNIALRKHEPLFKYADVSTMLLY</sequence>
<accession>A0AAD9QWR6</accession>
<reference evidence="1" key="1">
    <citation type="journal article" date="2023" name="G3 (Bethesda)">
        <title>Whole genome assembly and annotation of the endangered Caribbean coral Acropora cervicornis.</title>
        <authorList>
            <person name="Selwyn J.D."/>
            <person name="Vollmer S.V."/>
        </authorList>
    </citation>
    <scope>NUCLEOTIDE SEQUENCE</scope>
    <source>
        <strain evidence="1">K2</strain>
    </source>
</reference>
<name>A0AAD9QWR6_ACRCE</name>
<reference evidence="1" key="2">
    <citation type="journal article" date="2023" name="Science">
        <title>Genomic signatures of disease resistance in endangered staghorn corals.</title>
        <authorList>
            <person name="Vollmer S.V."/>
            <person name="Selwyn J.D."/>
            <person name="Despard B.A."/>
            <person name="Roesel C.L."/>
        </authorList>
    </citation>
    <scope>NUCLEOTIDE SEQUENCE</scope>
    <source>
        <strain evidence="1">K2</strain>
    </source>
</reference>